<evidence type="ECO:0000256" key="2">
    <source>
        <dbReference type="ARBA" id="ARBA00023015"/>
    </source>
</evidence>
<dbReference type="InterPro" id="IPR013324">
    <property type="entry name" value="RNA_pol_sigma_r3/r4-like"/>
</dbReference>
<dbReference type="SUPFAM" id="SSF46785">
    <property type="entry name" value="Winged helix' DNA-binding domain"/>
    <property type="match status" value="1"/>
</dbReference>
<dbReference type="NCBIfam" id="TIGR02937">
    <property type="entry name" value="sigma70-ECF"/>
    <property type="match status" value="1"/>
</dbReference>
<dbReference type="RefSeq" id="WP_345587814.1">
    <property type="nucleotide sequence ID" value="NZ_BAABJG010000014.1"/>
</dbReference>
<keyword evidence="9" id="KW-1185">Reference proteome</keyword>
<dbReference type="PANTHER" id="PTHR43133:SF8">
    <property type="entry name" value="RNA POLYMERASE SIGMA FACTOR HI_1459-RELATED"/>
    <property type="match status" value="1"/>
</dbReference>
<keyword evidence="5" id="KW-0804">Transcription</keyword>
<dbReference type="InterPro" id="IPR013325">
    <property type="entry name" value="RNA_pol_sigma_r2"/>
</dbReference>
<dbReference type="InterPro" id="IPR039425">
    <property type="entry name" value="RNA_pol_sigma-70-like"/>
</dbReference>
<reference evidence="9" key="1">
    <citation type="journal article" date="2019" name="Int. J. Syst. Evol. Microbiol.">
        <title>The Global Catalogue of Microorganisms (GCM) 10K type strain sequencing project: providing services to taxonomists for standard genome sequencing and annotation.</title>
        <authorList>
            <consortium name="The Broad Institute Genomics Platform"/>
            <consortium name="The Broad Institute Genome Sequencing Center for Infectious Disease"/>
            <person name="Wu L."/>
            <person name="Ma J."/>
        </authorList>
    </citation>
    <scope>NUCLEOTIDE SEQUENCE [LARGE SCALE GENOMIC DNA]</scope>
    <source>
        <strain evidence="9">CCUG 53270</strain>
    </source>
</reference>
<dbReference type="Gene3D" id="1.10.10.10">
    <property type="entry name" value="Winged helix-like DNA-binding domain superfamily/Winged helix DNA-binding domain"/>
    <property type="match status" value="1"/>
</dbReference>
<sequence>MSAHSTETTSDILRQYAKPIFGFALNRTHNREEAEDLAQDILLQLVKSISSGIKIDQLDSYIWTVAKYTWFHWLKKRSGQPVSLETNGFLDELSCSGPQPVDQLINNEHYQMLRRELAYLSGIQRQVVVKYYYEGLKQQDIAVSLGIPLGTVKWHLHDAKKEIKKGMNRMRPSGQLSFNPIQLAGTGHSGQPGKLGETYDFLKRSLTQNIVYAMYHKPMSVHELAVELGTPAHFIEDEVRYLAEYGFVTEAGSNKYRTDFIIWDYTREQLQAIHKLYKASAAQLADLHYEALMDVHKDIEATSLYYPDRDYEFLLWTLLPKDIERQGSSILSMAPEENLSLPIRKDGGRYIAYAQLKQEPLEDLGFEPGKYAFNGAMTRNGGGSLSLWQFDTHWSDRPGWRSLTFKDAQLCHAFMKGELPDKEAHEEDYAFLLSKQYLLKTEDKGYKLNLVWVDEPQTWQTVLSLIPDLASAYTPVVTKLYEQLLNIAMSSQPKHLKAQIAYMIRLNAAGGKWIPYMLNELIDRNKLNPPLPHQRKTVTTLMGLMK</sequence>
<keyword evidence="4" id="KW-0238">DNA-binding</keyword>
<comment type="caution">
    <text evidence="8">The sequence shown here is derived from an EMBL/GenBank/DDBJ whole genome shotgun (WGS) entry which is preliminary data.</text>
</comment>
<evidence type="ECO:0000256" key="4">
    <source>
        <dbReference type="ARBA" id="ARBA00023125"/>
    </source>
</evidence>
<dbReference type="Proteomes" id="UP001597180">
    <property type="component" value="Unassembled WGS sequence"/>
</dbReference>
<keyword evidence="3" id="KW-0731">Sigma factor</keyword>
<organism evidence="8 9">
    <name type="scientific">Paenibacillus vulneris</name>
    <dbReference type="NCBI Taxonomy" id="1133364"/>
    <lineage>
        <taxon>Bacteria</taxon>
        <taxon>Bacillati</taxon>
        <taxon>Bacillota</taxon>
        <taxon>Bacilli</taxon>
        <taxon>Bacillales</taxon>
        <taxon>Paenibacillaceae</taxon>
        <taxon>Paenibacillus</taxon>
    </lineage>
</organism>
<evidence type="ECO:0000259" key="6">
    <source>
        <dbReference type="Pfam" id="PF04542"/>
    </source>
</evidence>
<dbReference type="InterPro" id="IPR014284">
    <property type="entry name" value="RNA_pol_sigma-70_dom"/>
</dbReference>
<dbReference type="CDD" id="cd06171">
    <property type="entry name" value="Sigma70_r4"/>
    <property type="match status" value="1"/>
</dbReference>
<dbReference type="Pfam" id="PF08281">
    <property type="entry name" value="Sigma70_r4_2"/>
    <property type="match status" value="1"/>
</dbReference>
<dbReference type="SUPFAM" id="SSF88946">
    <property type="entry name" value="Sigma2 domain of RNA polymerase sigma factors"/>
    <property type="match status" value="1"/>
</dbReference>
<evidence type="ECO:0000259" key="7">
    <source>
        <dbReference type="Pfam" id="PF08281"/>
    </source>
</evidence>
<name>A0ABW3UTR0_9BACL</name>
<comment type="similarity">
    <text evidence="1">Belongs to the sigma-70 factor family. ECF subfamily.</text>
</comment>
<dbReference type="EMBL" id="JBHTLU010000036">
    <property type="protein sequence ID" value="MFD1223772.1"/>
    <property type="molecule type" value="Genomic_DNA"/>
</dbReference>
<keyword evidence="2" id="KW-0805">Transcription regulation</keyword>
<evidence type="ECO:0000256" key="1">
    <source>
        <dbReference type="ARBA" id="ARBA00010641"/>
    </source>
</evidence>
<proteinExistence type="inferred from homology"/>
<evidence type="ECO:0000313" key="8">
    <source>
        <dbReference type="EMBL" id="MFD1223772.1"/>
    </source>
</evidence>
<dbReference type="SUPFAM" id="SSF88659">
    <property type="entry name" value="Sigma3 and sigma4 domains of RNA polymerase sigma factors"/>
    <property type="match status" value="1"/>
</dbReference>
<dbReference type="Pfam" id="PF04542">
    <property type="entry name" value="Sigma70_r2"/>
    <property type="match status" value="1"/>
</dbReference>
<feature type="domain" description="RNA polymerase sigma factor 70 region 4 type 2" evidence="7">
    <location>
        <begin position="111"/>
        <end position="162"/>
    </location>
</feature>
<feature type="domain" description="RNA polymerase sigma-70 region 2" evidence="6">
    <location>
        <begin position="13"/>
        <end position="78"/>
    </location>
</feature>
<evidence type="ECO:0000313" key="9">
    <source>
        <dbReference type="Proteomes" id="UP001597180"/>
    </source>
</evidence>
<dbReference type="PANTHER" id="PTHR43133">
    <property type="entry name" value="RNA POLYMERASE ECF-TYPE SIGMA FACTO"/>
    <property type="match status" value="1"/>
</dbReference>
<dbReference type="InterPro" id="IPR036390">
    <property type="entry name" value="WH_DNA-bd_sf"/>
</dbReference>
<dbReference type="InterPro" id="IPR036388">
    <property type="entry name" value="WH-like_DNA-bd_sf"/>
</dbReference>
<dbReference type="Gene3D" id="1.10.1740.10">
    <property type="match status" value="1"/>
</dbReference>
<dbReference type="InterPro" id="IPR007627">
    <property type="entry name" value="RNA_pol_sigma70_r2"/>
</dbReference>
<protein>
    <submittedName>
        <fullName evidence="8">RNA polymerase sigma factor</fullName>
    </submittedName>
</protein>
<dbReference type="InterPro" id="IPR013249">
    <property type="entry name" value="RNA_pol_sigma70_r4_t2"/>
</dbReference>
<gene>
    <name evidence="8" type="ORF">ACFQ4B_26980</name>
</gene>
<accession>A0ABW3UTR0</accession>
<evidence type="ECO:0000256" key="5">
    <source>
        <dbReference type="ARBA" id="ARBA00023163"/>
    </source>
</evidence>
<evidence type="ECO:0000256" key="3">
    <source>
        <dbReference type="ARBA" id="ARBA00023082"/>
    </source>
</evidence>